<name>A0A179B124_9ACTO</name>
<dbReference type="SUPFAM" id="SSF140453">
    <property type="entry name" value="EsxAB dimer-like"/>
    <property type="match status" value="1"/>
</dbReference>
<dbReference type="RefSeq" id="WP_009199682.1">
    <property type="nucleotide sequence ID" value="NZ_LVZK01000003.1"/>
</dbReference>
<dbReference type="STRING" id="1823756.A4H34_08850"/>
<reference evidence="2 3" key="1">
    <citation type="submission" date="2016-04" db="EMBL/GenBank/DDBJ databases">
        <title>Peptidophaga gingivicola gen. nov., sp. nov., isolated from human subgingival plaque.</title>
        <authorList>
            <person name="Beall C.J."/>
            <person name="Mokrzan E.M."/>
            <person name="Griffen A.L."/>
            <person name="Leys E.J."/>
        </authorList>
    </citation>
    <scope>NUCLEOTIDE SEQUENCE [LARGE SCALE GENOMIC DNA]</scope>
    <source>
        <strain evidence="2 3">BA112</strain>
    </source>
</reference>
<dbReference type="AlphaFoldDB" id="A0A179B124"/>
<protein>
    <submittedName>
        <fullName evidence="2">Uncharacterized protein</fullName>
    </submittedName>
</protein>
<organism evidence="2 3">
    <name type="scientific">Peptidiphaga gingivicola</name>
    <dbReference type="NCBI Taxonomy" id="2741497"/>
    <lineage>
        <taxon>Bacteria</taxon>
        <taxon>Bacillati</taxon>
        <taxon>Actinomycetota</taxon>
        <taxon>Actinomycetes</taxon>
        <taxon>Actinomycetales</taxon>
        <taxon>Actinomycetaceae</taxon>
        <taxon>Peptidiphaga</taxon>
    </lineage>
</organism>
<feature type="region of interest" description="Disordered" evidence="1">
    <location>
        <begin position="288"/>
        <end position="343"/>
    </location>
</feature>
<keyword evidence="3" id="KW-1185">Reference proteome</keyword>
<proteinExistence type="predicted"/>
<evidence type="ECO:0000313" key="2">
    <source>
        <dbReference type="EMBL" id="OAP85210.1"/>
    </source>
</evidence>
<gene>
    <name evidence="2" type="ORF">A4H34_08850</name>
</gene>
<accession>A0A179B124</accession>
<dbReference type="Proteomes" id="UP000078368">
    <property type="component" value="Unassembled WGS sequence"/>
</dbReference>
<evidence type="ECO:0000256" key="1">
    <source>
        <dbReference type="SAM" id="MobiDB-lite"/>
    </source>
</evidence>
<dbReference type="InterPro" id="IPR036689">
    <property type="entry name" value="ESAT-6-like_sf"/>
</dbReference>
<dbReference type="EMBL" id="LVZK01000003">
    <property type="protein sequence ID" value="OAP85210.1"/>
    <property type="molecule type" value="Genomic_DNA"/>
</dbReference>
<sequence>MTAQSILDSPPPAKEFERFDDTLMGEAFDLLSPSYWVLKILSCLNFDPMKIIIKPFSGDYEAAGQHASAYGQLGEAFDALADELGKRAADMTAQEMWEGNASANFDAHMTELVGGVRTLGANLKEASAGFDDAAQRIYGQYMIASQLLTTFLDWVTETVLAAISGIGWPTLLEKIPRGFGLVRRILDWFDNLADAVRTLRAGLFEKIGKLVWQGTGRLGDALDFGKYLNAAGRSTRSWGTLDDIGMGALTAGKNLDKLSDWIDTHDLAIKGLQIAHATGRNTEINLTANGTLPNPSLGDETLGSQPPGVADGSGSSMFGIGLPGSPKGELQGVSTAEIHQKES</sequence>
<dbReference type="OrthoDB" id="3692598at2"/>
<comment type="caution">
    <text evidence="2">The sequence shown here is derived from an EMBL/GenBank/DDBJ whole genome shotgun (WGS) entry which is preliminary data.</text>
</comment>
<evidence type="ECO:0000313" key="3">
    <source>
        <dbReference type="Proteomes" id="UP000078368"/>
    </source>
</evidence>
<dbReference type="Gene3D" id="1.10.287.1060">
    <property type="entry name" value="ESAT-6-like"/>
    <property type="match status" value="1"/>
</dbReference>